<dbReference type="EMBL" id="JSWE01000124">
    <property type="protein sequence ID" value="KIE04971.1"/>
    <property type="molecule type" value="Genomic_DNA"/>
</dbReference>
<dbReference type="Proteomes" id="UP000031258">
    <property type="component" value="Unassembled WGS sequence"/>
</dbReference>
<proteinExistence type="predicted"/>
<sequence>MEPGFILFDNKTPVESQVLIPAKERIEIDWDNVNRLVEEN</sequence>
<evidence type="ECO:0000313" key="2">
    <source>
        <dbReference type="Proteomes" id="UP000031258"/>
    </source>
</evidence>
<keyword evidence="2" id="KW-1185">Reference proteome</keyword>
<evidence type="ECO:0000313" key="1">
    <source>
        <dbReference type="EMBL" id="KIE04971.1"/>
    </source>
</evidence>
<protein>
    <submittedName>
        <fullName evidence="1">Uncharacterized protein</fullName>
    </submittedName>
</protein>
<reference evidence="1 2" key="1">
    <citation type="submission" date="2014-11" db="EMBL/GenBank/DDBJ databases">
        <title>A Rickettsiales Symbiont of Amoebae With Ancient Features.</title>
        <authorList>
            <person name="Schulz F."/>
            <person name="Martijn J."/>
            <person name="Wascher F."/>
            <person name="Kostanjsek R."/>
            <person name="Ettema T.J."/>
            <person name="Horn M."/>
        </authorList>
    </citation>
    <scope>NUCLEOTIDE SEQUENCE [LARGE SCALE GENOMIC DNA]</scope>
    <source>
        <strain evidence="1 2">UWC36</strain>
    </source>
</reference>
<gene>
    <name evidence="1" type="ORF">NF27_EY00670</name>
</gene>
<accession>A0A0C1MYK7</accession>
<name>A0A0C1MYK7_9RICK</name>
<dbReference type="AlphaFoldDB" id="A0A0C1MYK7"/>
<comment type="caution">
    <text evidence="1">The sequence shown here is derived from an EMBL/GenBank/DDBJ whole genome shotgun (WGS) entry which is preliminary data.</text>
</comment>
<dbReference type="STRING" id="86105.NF27_EY00670"/>
<organism evidence="1 2">
    <name type="scientific">Candidatus Jidaibacter acanthamoebae</name>
    <dbReference type="NCBI Taxonomy" id="86105"/>
    <lineage>
        <taxon>Bacteria</taxon>
        <taxon>Pseudomonadati</taxon>
        <taxon>Pseudomonadota</taxon>
        <taxon>Alphaproteobacteria</taxon>
        <taxon>Rickettsiales</taxon>
        <taxon>Candidatus Midichloriaceae</taxon>
        <taxon>Candidatus Jidaibacter</taxon>
    </lineage>
</organism>